<evidence type="ECO:0000313" key="3">
    <source>
        <dbReference type="Proteomes" id="UP001362999"/>
    </source>
</evidence>
<evidence type="ECO:0000313" key="2">
    <source>
        <dbReference type="EMBL" id="KAK6977962.1"/>
    </source>
</evidence>
<dbReference type="EMBL" id="JAWWNJ010000162">
    <property type="protein sequence ID" value="KAK6977962.1"/>
    <property type="molecule type" value="Genomic_DNA"/>
</dbReference>
<dbReference type="AlphaFoldDB" id="A0AAV9ZDR9"/>
<feature type="region of interest" description="Disordered" evidence="1">
    <location>
        <begin position="1"/>
        <end position="28"/>
    </location>
</feature>
<accession>A0AAV9ZDR9</accession>
<name>A0AAV9ZDR9_9AGAR</name>
<dbReference type="Proteomes" id="UP001362999">
    <property type="component" value="Unassembled WGS sequence"/>
</dbReference>
<organism evidence="2 3">
    <name type="scientific">Favolaschia claudopus</name>
    <dbReference type="NCBI Taxonomy" id="2862362"/>
    <lineage>
        <taxon>Eukaryota</taxon>
        <taxon>Fungi</taxon>
        <taxon>Dikarya</taxon>
        <taxon>Basidiomycota</taxon>
        <taxon>Agaricomycotina</taxon>
        <taxon>Agaricomycetes</taxon>
        <taxon>Agaricomycetidae</taxon>
        <taxon>Agaricales</taxon>
        <taxon>Marasmiineae</taxon>
        <taxon>Mycenaceae</taxon>
        <taxon>Favolaschia</taxon>
    </lineage>
</organism>
<comment type="caution">
    <text evidence="2">The sequence shown here is derived from an EMBL/GenBank/DDBJ whole genome shotgun (WGS) entry which is preliminary data.</text>
</comment>
<gene>
    <name evidence="2" type="ORF">R3P38DRAFT_3120237</name>
</gene>
<proteinExistence type="predicted"/>
<evidence type="ECO:0000256" key="1">
    <source>
        <dbReference type="SAM" id="MobiDB-lite"/>
    </source>
</evidence>
<protein>
    <submittedName>
        <fullName evidence="2">Uncharacterized protein</fullName>
    </submittedName>
</protein>
<sequence>MNAQIGRCNVRTFDKPRSSGTAGFRPSLHRNEARRRVALLGQSLRHLDALKPVVYRPAPIRLRHEESLTTSSSQTCIRERGMQNGRDVTLSSTAMKWVKRAGRLLQVHLPSGSLARRPADTSTKSPTLLSVHTRVFSPLGSWNSVLSYALPQASRRVTAATSIFNARSPAGLHPARRFWLVHPKTVLVFSSAARLPASAAAGHVTVSPQVVLRPTPFFVASALAAATSHLRGRASMVSVYAF</sequence>
<reference evidence="2 3" key="1">
    <citation type="journal article" date="2024" name="J Genomics">
        <title>Draft genome sequencing and assembly of Favolaschia claudopus CIRM-BRFM 2984 isolated from oak limbs.</title>
        <authorList>
            <person name="Navarro D."/>
            <person name="Drula E."/>
            <person name="Chaduli D."/>
            <person name="Cazenave R."/>
            <person name="Ahrendt S."/>
            <person name="Wang J."/>
            <person name="Lipzen A."/>
            <person name="Daum C."/>
            <person name="Barry K."/>
            <person name="Grigoriev I.V."/>
            <person name="Favel A."/>
            <person name="Rosso M.N."/>
            <person name="Martin F."/>
        </authorList>
    </citation>
    <scope>NUCLEOTIDE SEQUENCE [LARGE SCALE GENOMIC DNA]</scope>
    <source>
        <strain evidence="2 3">CIRM-BRFM 2984</strain>
    </source>
</reference>
<keyword evidence="3" id="KW-1185">Reference proteome</keyword>